<proteinExistence type="predicted"/>
<sequence length="357" mass="39430">MDKYFKPSLVGAAVATMLASGIAFNVSAADNYEVYGVIALQAAYRDYDAGNKETDDKLGGSQLNNESRIGFRGEKDFKNIESTFIWQIEAGYVDPSFSDPGSELGARDTFVGFKHDSYGTVRLGRVLSPLYELVDWPASNPGLGDVYDWGGAIGGTKHQDRASNTIRWDTPTFADSLSFNLAYGMAGKDGAQKGDGKDYWIGAAAHYKVSVFQFDLAYEGNRDVAKESTEWDNDAYLFGVQGWFDNGLSFYAQYKMMEAKPVAGDKEKQNAYSAGLAYTTGDWQFKLGYAKNDELKVGGSKLKGSDDDVLSIQALYFVDPSAVLYARARTLDFGDSYKGRWKSADYDEYSVGVEYYF</sequence>
<evidence type="ECO:0000256" key="3">
    <source>
        <dbReference type="ARBA" id="ARBA00023136"/>
    </source>
</evidence>
<protein>
    <submittedName>
        <fullName evidence="6">Porin</fullName>
    </submittedName>
</protein>
<dbReference type="SUPFAM" id="SSF56935">
    <property type="entry name" value="Porins"/>
    <property type="match status" value="1"/>
</dbReference>
<feature type="chain" id="PRO_5043941147" evidence="4">
    <location>
        <begin position="29"/>
        <end position="357"/>
    </location>
</feature>
<dbReference type="InterPro" id="IPR001702">
    <property type="entry name" value="Porin_Gram-ve"/>
</dbReference>
<comment type="subcellular location">
    <subcellularLocation>
        <location evidence="1">Cell outer membrane</location>
        <topology evidence="1">Multi-pass membrane protein</topology>
    </subcellularLocation>
</comment>
<dbReference type="CDD" id="cd00342">
    <property type="entry name" value="gram_neg_porins"/>
    <property type="match status" value="1"/>
</dbReference>
<dbReference type="GO" id="GO:0015288">
    <property type="term" value="F:porin activity"/>
    <property type="evidence" value="ECO:0007669"/>
    <property type="project" value="InterPro"/>
</dbReference>
<keyword evidence="2 4" id="KW-0732">Signal</keyword>
<dbReference type="PANTHER" id="PTHR34501:SF2">
    <property type="entry name" value="OUTER MEMBRANE PORIN F-RELATED"/>
    <property type="match status" value="1"/>
</dbReference>
<accession>A0AAU6VAV1</accession>
<dbReference type="GO" id="GO:0034220">
    <property type="term" value="P:monoatomic ion transmembrane transport"/>
    <property type="evidence" value="ECO:0007669"/>
    <property type="project" value="InterPro"/>
</dbReference>
<evidence type="ECO:0000256" key="4">
    <source>
        <dbReference type="SAM" id="SignalP"/>
    </source>
</evidence>
<evidence type="ECO:0000259" key="5">
    <source>
        <dbReference type="Pfam" id="PF13609"/>
    </source>
</evidence>
<feature type="domain" description="Porin" evidence="5">
    <location>
        <begin position="13"/>
        <end position="333"/>
    </location>
</feature>
<name>A0AAU6VAV1_UNCXX</name>
<dbReference type="AlphaFoldDB" id="A0AAU6VAV1"/>
<organism evidence="6">
    <name type="scientific">bacterium 19MO03SA05</name>
    <dbReference type="NCBI Taxonomy" id="2920620"/>
    <lineage>
        <taxon>Bacteria</taxon>
    </lineage>
</organism>
<dbReference type="InterPro" id="IPR050298">
    <property type="entry name" value="Gram-neg_bact_OMP"/>
</dbReference>
<dbReference type="PRINTS" id="PR00182">
    <property type="entry name" value="ECOLNEIPORIN"/>
</dbReference>
<dbReference type="GO" id="GO:0009279">
    <property type="term" value="C:cell outer membrane"/>
    <property type="evidence" value="ECO:0007669"/>
    <property type="project" value="UniProtKB-SubCell"/>
</dbReference>
<evidence type="ECO:0000313" key="6">
    <source>
        <dbReference type="EMBL" id="XAG83766.1"/>
    </source>
</evidence>
<feature type="signal peptide" evidence="4">
    <location>
        <begin position="1"/>
        <end position="28"/>
    </location>
</feature>
<dbReference type="InterPro" id="IPR033900">
    <property type="entry name" value="Gram_neg_porin_domain"/>
</dbReference>
<dbReference type="Gene3D" id="2.40.160.10">
    <property type="entry name" value="Porin"/>
    <property type="match status" value="1"/>
</dbReference>
<keyword evidence="3" id="KW-0472">Membrane</keyword>
<dbReference type="PANTHER" id="PTHR34501">
    <property type="entry name" value="PROTEIN YDDL-RELATED"/>
    <property type="match status" value="1"/>
</dbReference>
<reference evidence="6" key="1">
    <citation type="submission" date="2022-03" db="EMBL/GenBank/DDBJ databases">
        <title>Sea Food Isolates.</title>
        <authorList>
            <person name="Li c."/>
        </authorList>
    </citation>
    <scope>NUCLEOTIDE SEQUENCE</scope>
    <source>
        <strain evidence="6">19MO03SA05</strain>
    </source>
</reference>
<gene>
    <name evidence="6" type="ORF">MRM63_09305</name>
</gene>
<evidence type="ECO:0000256" key="2">
    <source>
        <dbReference type="ARBA" id="ARBA00022729"/>
    </source>
</evidence>
<dbReference type="EMBL" id="CP095350">
    <property type="protein sequence ID" value="XAG83766.1"/>
    <property type="molecule type" value="Genomic_DNA"/>
</dbReference>
<evidence type="ECO:0000256" key="1">
    <source>
        <dbReference type="ARBA" id="ARBA00004571"/>
    </source>
</evidence>
<dbReference type="Pfam" id="PF13609">
    <property type="entry name" value="Porin_4"/>
    <property type="match status" value="1"/>
</dbReference>
<dbReference type="InterPro" id="IPR023614">
    <property type="entry name" value="Porin_dom_sf"/>
</dbReference>